<organism evidence="2 3">
    <name type="scientific">Acrodontium crateriforme</name>
    <dbReference type="NCBI Taxonomy" id="150365"/>
    <lineage>
        <taxon>Eukaryota</taxon>
        <taxon>Fungi</taxon>
        <taxon>Dikarya</taxon>
        <taxon>Ascomycota</taxon>
        <taxon>Pezizomycotina</taxon>
        <taxon>Dothideomycetes</taxon>
        <taxon>Dothideomycetidae</taxon>
        <taxon>Mycosphaerellales</taxon>
        <taxon>Teratosphaeriaceae</taxon>
        <taxon>Acrodontium</taxon>
    </lineage>
</organism>
<evidence type="ECO:0000256" key="1">
    <source>
        <dbReference type="SAM" id="MobiDB-lite"/>
    </source>
</evidence>
<dbReference type="EMBL" id="CP138586">
    <property type="protein sequence ID" value="WPH02095.1"/>
    <property type="molecule type" value="Genomic_DNA"/>
</dbReference>
<reference evidence="2 3" key="1">
    <citation type="submission" date="2023-11" db="EMBL/GenBank/DDBJ databases">
        <title>An acidophilic fungus is an integral part of prey digestion in a carnivorous sundew plant.</title>
        <authorList>
            <person name="Tsai I.J."/>
        </authorList>
    </citation>
    <scope>NUCLEOTIDE SEQUENCE [LARGE SCALE GENOMIC DNA]</scope>
    <source>
        <strain evidence="2">169a</strain>
    </source>
</reference>
<proteinExistence type="predicted"/>
<evidence type="ECO:0000313" key="2">
    <source>
        <dbReference type="EMBL" id="WPH02095.1"/>
    </source>
</evidence>
<name>A0AAQ3M688_9PEZI</name>
<gene>
    <name evidence="2" type="ORF">R9X50_00495000</name>
</gene>
<evidence type="ECO:0000313" key="3">
    <source>
        <dbReference type="Proteomes" id="UP001303373"/>
    </source>
</evidence>
<protein>
    <submittedName>
        <fullName evidence="2">Uncharacterized protein</fullName>
    </submittedName>
</protein>
<sequence length="153" mass="16960">MSIATRSAAGSVRSNWRTAFYSTSRNQGPPTPKAYKPSPANPAAPKPKLEEPALPITPPKKPSLLSRLSPFKPDPFLAEPRDFARGIAASQQVVRTGVLPARYRPAARKIISIICALPIALYLSWELYQRRFMGKEQKVRKFKKEAKGESQAT</sequence>
<accession>A0AAQ3M688</accession>
<dbReference type="AlphaFoldDB" id="A0AAQ3M688"/>
<dbReference type="Proteomes" id="UP001303373">
    <property type="component" value="Chromosome 7"/>
</dbReference>
<feature type="region of interest" description="Disordered" evidence="1">
    <location>
        <begin position="1"/>
        <end position="68"/>
    </location>
</feature>
<keyword evidence="3" id="KW-1185">Reference proteome</keyword>
<feature type="compositionally biased region" description="Polar residues" evidence="1">
    <location>
        <begin position="12"/>
        <end position="28"/>
    </location>
</feature>